<organism evidence="1 2">
    <name type="scientific">Dictyobacter alpinus</name>
    <dbReference type="NCBI Taxonomy" id="2014873"/>
    <lineage>
        <taxon>Bacteria</taxon>
        <taxon>Bacillati</taxon>
        <taxon>Chloroflexota</taxon>
        <taxon>Ktedonobacteria</taxon>
        <taxon>Ktedonobacterales</taxon>
        <taxon>Dictyobacteraceae</taxon>
        <taxon>Dictyobacter</taxon>
    </lineage>
</organism>
<dbReference type="EMBL" id="BIFT01000001">
    <property type="protein sequence ID" value="GCE29003.1"/>
    <property type="molecule type" value="Genomic_DNA"/>
</dbReference>
<dbReference type="AlphaFoldDB" id="A0A402BC93"/>
<proteinExistence type="predicted"/>
<sequence length="53" mass="5303">MVGLITTPFGATTTAMEVLEGIDLGGKRAIVTGGSSGIGVETARALGCLDKEH</sequence>
<dbReference type="InterPro" id="IPR036291">
    <property type="entry name" value="NAD(P)-bd_dom_sf"/>
</dbReference>
<accession>A0A402BC93</accession>
<evidence type="ECO:0000313" key="2">
    <source>
        <dbReference type="Proteomes" id="UP000287171"/>
    </source>
</evidence>
<dbReference type="Gene3D" id="3.40.50.720">
    <property type="entry name" value="NAD(P)-binding Rossmann-like Domain"/>
    <property type="match status" value="1"/>
</dbReference>
<keyword evidence="2" id="KW-1185">Reference proteome</keyword>
<comment type="caution">
    <text evidence="1">The sequence shown here is derived from an EMBL/GenBank/DDBJ whole genome shotgun (WGS) entry which is preliminary data.</text>
</comment>
<reference evidence="2" key="1">
    <citation type="submission" date="2018-12" db="EMBL/GenBank/DDBJ databases">
        <title>Tengunoibacter tsumagoiensis gen. nov., sp. nov., Dictyobacter kobayashii sp. nov., D. alpinus sp. nov., and D. joshuensis sp. nov. and description of Dictyobacteraceae fam. nov. within the order Ktedonobacterales isolated from Tengu-no-mugimeshi.</title>
        <authorList>
            <person name="Wang C.M."/>
            <person name="Zheng Y."/>
            <person name="Sakai Y."/>
            <person name="Toyoda A."/>
            <person name="Minakuchi Y."/>
            <person name="Abe K."/>
            <person name="Yokota A."/>
            <person name="Yabe S."/>
        </authorList>
    </citation>
    <scope>NUCLEOTIDE SEQUENCE [LARGE SCALE GENOMIC DNA]</scope>
    <source>
        <strain evidence="2">Uno16</strain>
    </source>
</reference>
<dbReference type="SUPFAM" id="SSF51735">
    <property type="entry name" value="NAD(P)-binding Rossmann-fold domains"/>
    <property type="match status" value="1"/>
</dbReference>
<protein>
    <submittedName>
        <fullName evidence="1">Uncharacterized protein</fullName>
    </submittedName>
</protein>
<name>A0A402BC93_9CHLR</name>
<evidence type="ECO:0000313" key="1">
    <source>
        <dbReference type="EMBL" id="GCE29003.1"/>
    </source>
</evidence>
<dbReference type="Proteomes" id="UP000287171">
    <property type="component" value="Unassembled WGS sequence"/>
</dbReference>
<gene>
    <name evidence="1" type="ORF">KDA_44870</name>
</gene>